<evidence type="ECO:0000259" key="4">
    <source>
        <dbReference type="PROSITE" id="PS00497"/>
    </source>
</evidence>
<reference evidence="6" key="1">
    <citation type="submission" date="2022-07" db="EMBL/GenBank/DDBJ databases">
        <title>Fungi with potential for degradation of polypropylene.</title>
        <authorList>
            <person name="Gostincar C."/>
        </authorList>
    </citation>
    <scope>NUCLEOTIDE SEQUENCE</scope>
    <source>
        <strain evidence="6">EXF-13287</strain>
    </source>
</reference>
<dbReference type="Gene3D" id="1.10.1280.10">
    <property type="entry name" value="Di-copper center containing domain from catechol oxidase"/>
    <property type="match status" value="1"/>
</dbReference>
<comment type="caution">
    <text evidence="6">The sequence shown here is derived from an EMBL/GenBank/DDBJ whole genome shotgun (WGS) entry which is preliminary data.</text>
</comment>
<dbReference type="InterPro" id="IPR002227">
    <property type="entry name" value="Tyrosinase_Cu-bd"/>
</dbReference>
<dbReference type="PANTHER" id="PTHR11474">
    <property type="entry name" value="TYROSINASE FAMILY MEMBER"/>
    <property type="match status" value="1"/>
</dbReference>
<sequence length="378" mass="42045">MHVPSVLASVLFALTQVNLVVARPAEVADSSASSVDSADSTSSAAKGSCRNPIVRKEWRNLSKQERLNFITALKCMQAKPAKTSSKFPGSKSRYDDYQALHISQTDYIHFDGLFLPWHRYMLHLFEDDLRSTCSYSGTIPYWNWALDASSGEATVLKSPVFDPVYGFGGNGPYIADISSFPDEWKTIVDIPGRQGGGCITDGPFKYRQIPMGPANHTEYTPHCLRRDISPWLITQTANSSVVNWALQATSHWDLDHRIEGLSLAVSGMTLHAAGHLGVGGMIGDMANMYSSPGDPLFYLHHSMIDRVWDTWQRKKWSARKTDIGGPDTMWAYPYNYFGDIPYKNVTLKTPLNYGLIADTITINDVMDTQGGCLCYTYA</sequence>
<proteinExistence type="predicted"/>
<feature type="domain" description="Tyrosinase copper-binding" evidence="4">
    <location>
        <begin position="109"/>
        <end position="126"/>
    </location>
</feature>
<keyword evidence="2" id="KW-0186">Copper</keyword>
<evidence type="ECO:0000313" key="6">
    <source>
        <dbReference type="EMBL" id="KAJ9144736.1"/>
    </source>
</evidence>
<feature type="signal peptide" evidence="3">
    <location>
        <begin position="1"/>
        <end position="22"/>
    </location>
</feature>
<evidence type="ECO:0000256" key="1">
    <source>
        <dbReference type="ARBA" id="ARBA00022723"/>
    </source>
</evidence>
<organism evidence="6 7">
    <name type="scientific">Coniochaeta hoffmannii</name>
    <dbReference type="NCBI Taxonomy" id="91930"/>
    <lineage>
        <taxon>Eukaryota</taxon>
        <taxon>Fungi</taxon>
        <taxon>Dikarya</taxon>
        <taxon>Ascomycota</taxon>
        <taxon>Pezizomycotina</taxon>
        <taxon>Sordariomycetes</taxon>
        <taxon>Sordariomycetidae</taxon>
        <taxon>Coniochaetales</taxon>
        <taxon>Coniochaetaceae</taxon>
        <taxon>Coniochaeta</taxon>
    </lineage>
</organism>
<dbReference type="Pfam" id="PF00264">
    <property type="entry name" value="Tyrosinase"/>
    <property type="match status" value="1"/>
</dbReference>
<dbReference type="InterPro" id="IPR050316">
    <property type="entry name" value="Tyrosinase/Hemocyanin"/>
</dbReference>
<evidence type="ECO:0000313" key="7">
    <source>
        <dbReference type="Proteomes" id="UP001174691"/>
    </source>
</evidence>
<keyword evidence="3" id="KW-0732">Signal</keyword>
<dbReference type="PROSITE" id="PS00498">
    <property type="entry name" value="TYROSINASE_2"/>
    <property type="match status" value="1"/>
</dbReference>
<evidence type="ECO:0000256" key="3">
    <source>
        <dbReference type="SAM" id="SignalP"/>
    </source>
</evidence>
<dbReference type="GO" id="GO:0016491">
    <property type="term" value="F:oxidoreductase activity"/>
    <property type="evidence" value="ECO:0007669"/>
    <property type="project" value="InterPro"/>
</dbReference>
<feature type="domain" description="Tyrosinase copper-binding" evidence="5">
    <location>
        <begin position="294"/>
        <end position="305"/>
    </location>
</feature>
<dbReference type="PRINTS" id="PR00092">
    <property type="entry name" value="TYROSINASE"/>
</dbReference>
<dbReference type="PANTHER" id="PTHR11474:SF126">
    <property type="entry name" value="TYROSINASE-LIKE PROTEIN TYR-1-RELATED"/>
    <property type="match status" value="1"/>
</dbReference>
<keyword evidence="7" id="KW-1185">Reference proteome</keyword>
<evidence type="ECO:0000259" key="5">
    <source>
        <dbReference type="PROSITE" id="PS00498"/>
    </source>
</evidence>
<name>A0AA38S150_9PEZI</name>
<dbReference type="AlphaFoldDB" id="A0AA38S150"/>
<dbReference type="Proteomes" id="UP001174691">
    <property type="component" value="Unassembled WGS sequence"/>
</dbReference>
<dbReference type="PROSITE" id="PS00497">
    <property type="entry name" value="TYROSINASE_1"/>
    <property type="match status" value="1"/>
</dbReference>
<accession>A0AA38S150</accession>
<dbReference type="GO" id="GO:0046872">
    <property type="term" value="F:metal ion binding"/>
    <property type="evidence" value="ECO:0007669"/>
    <property type="project" value="UniProtKB-KW"/>
</dbReference>
<protein>
    <submittedName>
        <fullName evidence="6">Di-copper centre-containing protein</fullName>
    </submittedName>
</protein>
<keyword evidence="1" id="KW-0479">Metal-binding</keyword>
<dbReference type="EMBL" id="JANBVN010000097">
    <property type="protein sequence ID" value="KAJ9144736.1"/>
    <property type="molecule type" value="Genomic_DNA"/>
</dbReference>
<gene>
    <name evidence="6" type="ORF">NKR19_g6364</name>
</gene>
<dbReference type="SUPFAM" id="SSF48056">
    <property type="entry name" value="Di-copper centre-containing domain"/>
    <property type="match status" value="1"/>
</dbReference>
<feature type="chain" id="PRO_5041404500" evidence="3">
    <location>
        <begin position="23"/>
        <end position="378"/>
    </location>
</feature>
<evidence type="ECO:0000256" key="2">
    <source>
        <dbReference type="ARBA" id="ARBA00023008"/>
    </source>
</evidence>
<dbReference type="InterPro" id="IPR008922">
    <property type="entry name" value="Di-copper_centre_dom_sf"/>
</dbReference>